<dbReference type="KEGG" id="sbat:G4Z16_27705"/>
<dbReference type="Gene3D" id="3.40.50.300">
    <property type="entry name" value="P-loop containing nucleotide triphosphate hydrolases"/>
    <property type="match status" value="1"/>
</dbReference>
<feature type="region of interest" description="Disordered" evidence="3">
    <location>
        <begin position="1"/>
        <end position="132"/>
    </location>
</feature>
<feature type="compositionally biased region" description="Basic and acidic residues" evidence="3">
    <location>
        <begin position="76"/>
        <end position="93"/>
    </location>
</feature>
<gene>
    <name evidence="5" type="ORF">G4Z16_27705</name>
</gene>
<dbReference type="CDD" id="cd02042">
    <property type="entry name" value="ParAB_family"/>
    <property type="match status" value="1"/>
</dbReference>
<evidence type="ECO:0000256" key="3">
    <source>
        <dbReference type="SAM" id="MobiDB-lite"/>
    </source>
</evidence>
<proteinExistence type="inferred from homology"/>
<evidence type="ECO:0000259" key="4">
    <source>
        <dbReference type="Pfam" id="PF13614"/>
    </source>
</evidence>
<dbReference type="PANTHER" id="PTHR13696:SF99">
    <property type="entry name" value="COBYRINIC ACID AC-DIAMIDE SYNTHASE"/>
    <property type="match status" value="1"/>
</dbReference>
<evidence type="ECO:0000313" key="6">
    <source>
        <dbReference type="Proteomes" id="UP000595046"/>
    </source>
</evidence>
<dbReference type="InterPro" id="IPR050678">
    <property type="entry name" value="DNA_Partitioning_ATPase"/>
</dbReference>
<dbReference type="Proteomes" id="UP000595046">
    <property type="component" value="Chromosome"/>
</dbReference>
<evidence type="ECO:0000256" key="2">
    <source>
        <dbReference type="ARBA" id="ARBA00059092"/>
    </source>
</evidence>
<dbReference type="RefSeq" id="WP_197353341.1">
    <property type="nucleotide sequence ID" value="NZ_CP048882.1"/>
</dbReference>
<evidence type="ECO:0000256" key="1">
    <source>
        <dbReference type="ARBA" id="ARBA00006976"/>
    </source>
</evidence>
<reference evidence="6" key="1">
    <citation type="submission" date="2020-02" db="EMBL/GenBank/DDBJ databases">
        <title>Streptomyces sp. ASO4wet.</title>
        <authorList>
            <person name="Risdian C."/>
            <person name="Landwehr W."/>
            <person name="Schupp P."/>
            <person name="Wink J."/>
        </authorList>
    </citation>
    <scope>NUCLEOTIDE SEQUENCE [LARGE SCALE GENOMIC DNA]</scope>
    <source>
        <strain evidence="6">ASO4wet</strain>
    </source>
</reference>
<comment type="function">
    <text evidence="2">May play a role in septum formation.</text>
</comment>
<dbReference type="InterPro" id="IPR027417">
    <property type="entry name" value="P-loop_NTPase"/>
</dbReference>
<dbReference type="AlphaFoldDB" id="A0A7T1TAW2"/>
<organism evidence="5 6">
    <name type="scientific">Streptomyces bathyalis</name>
    <dbReference type="NCBI Taxonomy" id="2710756"/>
    <lineage>
        <taxon>Bacteria</taxon>
        <taxon>Bacillati</taxon>
        <taxon>Actinomycetota</taxon>
        <taxon>Actinomycetes</taxon>
        <taxon>Kitasatosporales</taxon>
        <taxon>Streptomycetaceae</taxon>
        <taxon>Streptomyces</taxon>
    </lineage>
</organism>
<protein>
    <submittedName>
        <fullName evidence="5">ParA family protein</fullName>
    </submittedName>
</protein>
<dbReference type="EMBL" id="CP048882">
    <property type="protein sequence ID" value="QPP09570.1"/>
    <property type="molecule type" value="Genomic_DNA"/>
</dbReference>
<accession>A0A7T1TAW2</accession>
<dbReference type="PANTHER" id="PTHR13696">
    <property type="entry name" value="P-LOOP CONTAINING NUCLEOSIDE TRIPHOSPHATE HYDROLASE"/>
    <property type="match status" value="1"/>
</dbReference>
<feature type="compositionally biased region" description="Polar residues" evidence="3">
    <location>
        <begin position="38"/>
        <end position="53"/>
    </location>
</feature>
<keyword evidence="6" id="KW-1185">Reference proteome</keyword>
<dbReference type="SUPFAM" id="SSF52540">
    <property type="entry name" value="P-loop containing nucleoside triphosphate hydrolases"/>
    <property type="match status" value="1"/>
</dbReference>
<dbReference type="Pfam" id="PF13614">
    <property type="entry name" value="AAA_31"/>
    <property type="match status" value="1"/>
</dbReference>
<feature type="domain" description="AAA" evidence="4">
    <location>
        <begin position="142"/>
        <end position="318"/>
    </location>
</feature>
<comment type="similarity">
    <text evidence="1">Belongs to the ParA family.</text>
</comment>
<name>A0A7T1TAW2_9ACTN</name>
<sequence>MNESTFSPGGGQPGAPARGQGSSGSEDVGSVAVRTFAAHQNASPTTTAQQSMDGRQVNAMAGNSAGDESAELADYSDPHRVPYGELPEGHFYDPDAEYEPDPEYAATLAPDAARQRRERIGPTGRPLPYFPIPGPVNEPGPAKIIAMCNQKGGVGKTTSAINLGAALAEYGRRVLLVDFDPQGALSVGLGVNPMELELTVYNLLMERGLAPDEVLLKTAVAGMDLLPSNIDLSAAEVQLVSEVARESTLQRALQPLMNDYDFIVIDCQPSLGLLTVNALTAAHKVIVPLECEFFALRGVALLTETIEKVQERLNPELELDGILATMYDSRTVHSREVLARVVEAFDDNVYHTVIGRTVRFPETTVAGEPITTYASNSVGAAAYRQLAREVLARCHAE</sequence>
<dbReference type="FunFam" id="3.40.50.300:FF:000285">
    <property type="entry name" value="Sporulation initiation inhibitor Soj"/>
    <property type="match status" value="1"/>
</dbReference>
<evidence type="ECO:0000313" key="5">
    <source>
        <dbReference type="EMBL" id="QPP09570.1"/>
    </source>
</evidence>
<dbReference type="InterPro" id="IPR025669">
    <property type="entry name" value="AAA_dom"/>
</dbReference>